<evidence type="ECO:0000313" key="6">
    <source>
        <dbReference type="Proteomes" id="UP001161405"/>
    </source>
</evidence>
<name>A0ABQ5UQK6_9HYPH</name>
<evidence type="ECO:0000256" key="3">
    <source>
        <dbReference type="ARBA" id="ARBA00038502"/>
    </source>
</evidence>
<dbReference type="InterPro" id="IPR016181">
    <property type="entry name" value="Acyl_CoA_acyltransferase"/>
</dbReference>
<reference evidence="5" key="2">
    <citation type="submission" date="2023-01" db="EMBL/GenBank/DDBJ databases">
        <title>Draft genome sequence of Maritalea porphyrae strain NBRC 107169.</title>
        <authorList>
            <person name="Sun Q."/>
            <person name="Mori K."/>
        </authorList>
    </citation>
    <scope>NUCLEOTIDE SEQUENCE</scope>
    <source>
        <strain evidence="5">NBRC 107169</strain>
    </source>
</reference>
<dbReference type="PANTHER" id="PTHR43792">
    <property type="entry name" value="GNAT FAMILY, PUTATIVE (AFU_ORTHOLOGUE AFUA_3G00765)-RELATED-RELATED"/>
    <property type="match status" value="1"/>
</dbReference>
<evidence type="ECO:0000313" key="5">
    <source>
        <dbReference type="EMBL" id="GLQ17509.1"/>
    </source>
</evidence>
<evidence type="ECO:0000259" key="4">
    <source>
        <dbReference type="PROSITE" id="PS51186"/>
    </source>
</evidence>
<protein>
    <submittedName>
        <fullName evidence="5">N-acetyltransferase</fullName>
    </submittedName>
</protein>
<organism evidence="5 6">
    <name type="scientific">Maritalea porphyrae</name>
    <dbReference type="NCBI Taxonomy" id="880732"/>
    <lineage>
        <taxon>Bacteria</taxon>
        <taxon>Pseudomonadati</taxon>
        <taxon>Pseudomonadota</taxon>
        <taxon>Alphaproteobacteria</taxon>
        <taxon>Hyphomicrobiales</taxon>
        <taxon>Devosiaceae</taxon>
        <taxon>Maritalea</taxon>
    </lineage>
</organism>
<proteinExistence type="inferred from homology"/>
<dbReference type="Proteomes" id="UP001161405">
    <property type="component" value="Unassembled WGS sequence"/>
</dbReference>
<comment type="similarity">
    <text evidence="3">Belongs to the acetyltransferase family. RimJ subfamily.</text>
</comment>
<dbReference type="Pfam" id="PF13302">
    <property type="entry name" value="Acetyltransf_3"/>
    <property type="match status" value="1"/>
</dbReference>
<dbReference type="Gene3D" id="3.40.630.30">
    <property type="match status" value="1"/>
</dbReference>
<dbReference type="InterPro" id="IPR051531">
    <property type="entry name" value="N-acetyltransferase"/>
</dbReference>
<gene>
    <name evidence="5" type="ORF">GCM10007879_17580</name>
</gene>
<comment type="caution">
    <text evidence="5">The sequence shown here is derived from an EMBL/GenBank/DDBJ whole genome shotgun (WGS) entry which is preliminary data.</text>
</comment>
<evidence type="ECO:0000256" key="2">
    <source>
        <dbReference type="ARBA" id="ARBA00023315"/>
    </source>
</evidence>
<dbReference type="EMBL" id="BSNI01000002">
    <property type="protein sequence ID" value="GLQ17509.1"/>
    <property type="molecule type" value="Genomic_DNA"/>
</dbReference>
<feature type="domain" description="N-acetyltransferase" evidence="4">
    <location>
        <begin position="9"/>
        <end position="170"/>
    </location>
</feature>
<dbReference type="InterPro" id="IPR000182">
    <property type="entry name" value="GNAT_dom"/>
</dbReference>
<evidence type="ECO:0000256" key="1">
    <source>
        <dbReference type="ARBA" id="ARBA00022679"/>
    </source>
</evidence>
<dbReference type="SUPFAM" id="SSF55729">
    <property type="entry name" value="Acyl-CoA N-acyltransferases (Nat)"/>
    <property type="match status" value="1"/>
</dbReference>
<keyword evidence="2" id="KW-0012">Acyltransferase</keyword>
<keyword evidence="6" id="KW-1185">Reference proteome</keyword>
<sequence length="177" mass="19994">MPELKTQRLFLRTPNTSDAPRMQRILEDLEVSKNLSRVPHPYPENGAIEYLERISGATDPFDQKFSIIDKDNQFCGMTGFGLQGKVPQLGYYLDPLHWGKGYMSEACAAVIKWMFEVANPTYIKSGVFEHNAASLAIQKKFGFEEVGRSTLHCLAQNVDLPHIDTQLKKEAFVALTQ</sequence>
<dbReference type="PROSITE" id="PS51186">
    <property type="entry name" value="GNAT"/>
    <property type="match status" value="1"/>
</dbReference>
<reference evidence="5" key="1">
    <citation type="journal article" date="2014" name="Int. J. Syst. Evol. Microbiol.">
        <title>Complete genome of a new Firmicutes species belonging to the dominant human colonic microbiota ('Ruminococcus bicirculans') reveals two chromosomes and a selective capacity to utilize plant glucans.</title>
        <authorList>
            <consortium name="NISC Comparative Sequencing Program"/>
            <person name="Wegmann U."/>
            <person name="Louis P."/>
            <person name="Goesmann A."/>
            <person name="Henrissat B."/>
            <person name="Duncan S.H."/>
            <person name="Flint H.J."/>
        </authorList>
    </citation>
    <scope>NUCLEOTIDE SEQUENCE</scope>
    <source>
        <strain evidence="5">NBRC 107169</strain>
    </source>
</reference>
<dbReference type="RefSeq" id="WP_284363702.1">
    <property type="nucleotide sequence ID" value="NZ_BSNI01000002.1"/>
</dbReference>
<dbReference type="PANTHER" id="PTHR43792:SF8">
    <property type="entry name" value="[RIBOSOMAL PROTEIN US5]-ALANINE N-ACETYLTRANSFERASE"/>
    <property type="match status" value="1"/>
</dbReference>
<accession>A0ABQ5UQK6</accession>
<keyword evidence="1" id="KW-0808">Transferase</keyword>